<protein>
    <submittedName>
        <fullName evidence="2">Uncharacterized protein</fullName>
    </submittedName>
</protein>
<proteinExistence type="predicted"/>
<dbReference type="EMBL" id="DF933813">
    <property type="protein sequence ID" value="GAM35337.1"/>
    <property type="molecule type" value="Genomic_DNA"/>
</dbReference>
<reference evidence="3" key="1">
    <citation type="journal article" date="2015" name="Genome Announc.">
        <title>Draft genome sequence of Talaromyces cellulolyticus strain Y-94, a source of lignocellulosic biomass-degrading enzymes.</title>
        <authorList>
            <person name="Fujii T."/>
            <person name="Koike H."/>
            <person name="Sawayama S."/>
            <person name="Yano S."/>
            <person name="Inoue H."/>
        </authorList>
    </citation>
    <scope>NUCLEOTIDE SEQUENCE [LARGE SCALE GENOMIC DNA]</scope>
    <source>
        <strain evidence="3">Y-94</strain>
    </source>
</reference>
<accession>A0A6V8H205</accession>
<comment type="caution">
    <text evidence="2">The sequence shown here is derived from an EMBL/GenBank/DDBJ whole genome shotgun (WGS) entry which is preliminary data.</text>
</comment>
<evidence type="ECO:0000256" key="1">
    <source>
        <dbReference type="SAM" id="SignalP"/>
    </source>
</evidence>
<feature type="chain" id="PRO_5027920870" evidence="1">
    <location>
        <begin position="20"/>
        <end position="432"/>
    </location>
</feature>
<organism evidence="2 3">
    <name type="scientific">Talaromyces pinophilus</name>
    <name type="common">Penicillium pinophilum</name>
    <dbReference type="NCBI Taxonomy" id="128442"/>
    <lineage>
        <taxon>Eukaryota</taxon>
        <taxon>Fungi</taxon>
        <taxon>Dikarya</taxon>
        <taxon>Ascomycota</taxon>
        <taxon>Pezizomycotina</taxon>
        <taxon>Eurotiomycetes</taxon>
        <taxon>Eurotiomycetidae</taxon>
        <taxon>Eurotiales</taxon>
        <taxon>Trichocomaceae</taxon>
        <taxon>Talaromyces</taxon>
        <taxon>Talaromyces sect. Talaromyces</taxon>
    </lineage>
</organism>
<name>A0A6V8H205_TALPI</name>
<sequence length="432" mass="46413">MRLAHASVLAMLPVTGLTACGTAYSGNQINGTLLRAAVLDMGTDAANVTAAEYDQYFKQGSALEGVEAVIAASQFYINLWAIPGTEAAFQNVSQCLSDGYLVNQVAWLYYNTTTASWRGGYEAETEANGYDAAVLSVATNLVAGLEVRFWDTNGDGYTDLIDADYLEGVTVDTITQNANGTYSVYRGNIDIANKTPWEGTIFDADLFSGAGPVIPATNFDTTIMSGDVALFWYGNKGWTMKRAQEVVGLFIDGTDHTSYNVGGVLYDDALRFSRDNLFISNRPGEFADAQKFFKFTNDSAAGVNISLWLVPVTNTTEHGAPIGMTSDGNSRAFVARAIAQAQAELANVNISTNGSDTPPTQKWVAQPNYTQLGDAITRANLSLALANSSSFLLDYQTYVLYQTLNGSSNDIGAEFAGFTYTGFEKEEQLGTA</sequence>
<evidence type="ECO:0000313" key="2">
    <source>
        <dbReference type="EMBL" id="GAM35337.1"/>
    </source>
</evidence>
<dbReference type="Proteomes" id="UP000053095">
    <property type="component" value="Unassembled WGS sequence"/>
</dbReference>
<feature type="signal peptide" evidence="1">
    <location>
        <begin position="1"/>
        <end position="19"/>
    </location>
</feature>
<gene>
    <name evidence="2" type="ORF">TCE0_017r03599</name>
</gene>
<dbReference type="AlphaFoldDB" id="A0A6V8H205"/>
<keyword evidence="1" id="KW-0732">Signal</keyword>
<keyword evidence="3" id="KW-1185">Reference proteome</keyword>
<evidence type="ECO:0000313" key="3">
    <source>
        <dbReference type="Proteomes" id="UP000053095"/>
    </source>
</evidence>
<dbReference type="PROSITE" id="PS51257">
    <property type="entry name" value="PROKAR_LIPOPROTEIN"/>
    <property type="match status" value="1"/>
</dbReference>